<organism evidence="2 3">
    <name type="scientific">Hoeflea olei</name>
    <dbReference type="NCBI Taxonomy" id="1480615"/>
    <lineage>
        <taxon>Bacteria</taxon>
        <taxon>Pseudomonadati</taxon>
        <taxon>Pseudomonadota</taxon>
        <taxon>Alphaproteobacteria</taxon>
        <taxon>Hyphomicrobiales</taxon>
        <taxon>Rhizobiaceae</taxon>
        <taxon>Hoeflea</taxon>
    </lineage>
</organism>
<protein>
    <submittedName>
        <fullName evidence="2">Uncharacterized protein</fullName>
    </submittedName>
</protein>
<evidence type="ECO:0000256" key="1">
    <source>
        <dbReference type="SAM" id="MobiDB-lite"/>
    </source>
</evidence>
<dbReference type="AlphaFoldDB" id="A0A1C1YZR2"/>
<feature type="region of interest" description="Disordered" evidence="1">
    <location>
        <begin position="56"/>
        <end position="102"/>
    </location>
</feature>
<reference evidence="2 3" key="1">
    <citation type="submission" date="2015-12" db="EMBL/GenBank/DDBJ databases">
        <authorList>
            <person name="Shamseldin A."/>
            <person name="Moawad H."/>
            <person name="Abd El-Rahim W.M."/>
            <person name="Sadowsky M.J."/>
        </authorList>
    </citation>
    <scope>NUCLEOTIDE SEQUENCE [LARGE SCALE GENOMIC DNA]</scope>
    <source>
        <strain evidence="2 3">JC234</strain>
    </source>
</reference>
<dbReference type="Proteomes" id="UP000094795">
    <property type="component" value="Unassembled WGS sequence"/>
</dbReference>
<evidence type="ECO:0000313" key="2">
    <source>
        <dbReference type="EMBL" id="OCW58886.1"/>
    </source>
</evidence>
<dbReference type="EMBL" id="LQZT01000003">
    <property type="protein sequence ID" value="OCW58886.1"/>
    <property type="molecule type" value="Genomic_DNA"/>
</dbReference>
<name>A0A1C1YZR2_9HYPH</name>
<keyword evidence="3" id="KW-1185">Reference proteome</keyword>
<proteinExistence type="predicted"/>
<accession>A0A1C1YZR2</accession>
<evidence type="ECO:0000313" key="3">
    <source>
        <dbReference type="Proteomes" id="UP000094795"/>
    </source>
</evidence>
<feature type="compositionally biased region" description="Acidic residues" evidence="1">
    <location>
        <begin position="81"/>
        <end position="92"/>
    </location>
</feature>
<gene>
    <name evidence="2" type="ORF">AWJ14_21175</name>
</gene>
<dbReference type="RefSeq" id="WP_066175472.1">
    <property type="nucleotide sequence ID" value="NZ_LQZT01000003.1"/>
</dbReference>
<comment type="caution">
    <text evidence="2">The sequence shown here is derived from an EMBL/GenBank/DDBJ whole genome shotgun (WGS) entry which is preliminary data.</text>
</comment>
<feature type="compositionally biased region" description="Basic and acidic residues" evidence="1">
    <location>
        <begin position="67"/>
        <end position="80"/>
    </location>
</feature>
<dbReference type="STRING" id="1480615.AWJ14_21175"/>
<sequence>MPSIQGATYPISALAQSQVPAPPARSAMAAPLAAKPEAVSAPVSGERTLVSNRVNAYLSTERSGAPRSDRDSADGDGRDGEADENGVLDMDEAATYRPGALY</sequence>